<evidence type="ECO:0000313" key="9">
    <source>
        <dbReference type="EMBL" id="KAK3587963.1"/>
    </source>
</evidence>
<feature type="transmembrane region" description="Helical" evidence="8">
    <location>
        <begin position="274"/>
        <end position="297"/>
    </location>
</feature>
<feature type="compositionally biased region" description="Basic and acidic residues" evidence="7">
    <location>
        <begin position="617"/>
        <end position="640"/>
    </location>
</feature>
<comment type="subcellular location">
    <subcellularLocation>
        <location evidence="1">Membrane</location>
        <topology evidence="1">Multi-pass membrane protein</topology>
    </subcellularLocation>
</comment>
<feature type="transmembrane region" description="Helical" evidence="8">
    <location>
        <begin position="447"/>
        <end position="466"/>
    </location>
</feature>
<dbReference type="GO" id="GO:0005886">
    <property type="term" value="C:plasma membrane"/>
    <property type="evidence" value="ECO:0007669"/>
    <property type="project" value="UniProtKB-ARBA"/>
</dbReference>
<dbReference type="AlphaFoldDB" id="A0AAE0SAD4"/>
<feature type="transmembrane region" description="Helical" evidence="8">
    <location>
        <begin position="93"/>
        <end position="114"/>
    </location>
</feature>
<keyword evidence="4 8" id="KW-0812">Transmembrane</keyword>
<dbReference type="Proteomes" id="UP001195483">
    <property type="component" value="Unassembled WGS sequence"/>
</dbReference>
<keyword evidence="5 8" id="KW-1133">Transmembrane helix</keyword>
<evidence type="ECO:0000256" key="4">
    <source>
        <dbReference type="ARBA" id="ARBA00022692"/>
    </source>
</evidence>
<feature type="region of interest" description="Disordered" evidence="7">
    <location>
        <begin position="617"/>
        <end position="649"/>
    </location>
</feature>
<dbReference type="InterPro" id="IPR006043">
    <property type="entry name" value="NCS2"/>
</dbReference>
<feature type="transmembrane region" description="Helical" evidence="8">
    <location>
        <begin position="54"/>
        <end position="81"/>
    </location>
</feature>
<keyword evidence="3" id="KW-0813">Transport</keyword>
<reference evidence="9" key="3">
    <citation type="submission" date="2023-05" db="EMBL/GenBank/DDBJ databases">
        <authorList>
            <person name="Smith C.H."/>
        </authorList>
    </citation>
    <scope>NUCLEOTIDE SEQUENCE</scope>
    <source>
        <strain evidence="9">CHS0354</strain>
        <tissue evidence="9">Mantle</tissue>
    </source>
</reference>
<dbReference type="InterPro" id="IPR006042">
    <property type="entry name" value="Xan_ur_permease"/>
</dbReference>
<evidence type="ECO:0000313" key="10">
    <source>
        <dbReference type="Proteomes" id="UP001195483"/>
    </source>
</evidence>
<name>A0AAE0SAD4_9BIVA</name>
<evidence type="ECO:0008006" key="11">
    <source>
        <dbReference type="Google" id="ProtNLM"/>
    </source>
</evidence>
<comment type="caution">
    <text evidence="9">The sequence shown here is derived from an EMBL/GenBank/DDBJ whole genome shotgun (WGS) entry which is preliminary data.</text>
</comment>
<evidence type="ECO:0000256" key="6">
    <source>
        <dbReference type="ARBA" id="ARBA00023136"/>
    </source>
</evidence>
<feature type="transmembrane region" description="Helical" evidence="8">
    <location>
        <begin position="176"/>
        <end position="196"/>
    </location>
</feature>
<evidence type="ECO:0000256" key="8">
    <source>
        <dbReference type="SAM" id="Phobius"/>
    </source>
</evidence>
<evidence type="ECO:0000256" key="1">
    <source>
        <dbReference type="ARBA" id="ARBA00004141"/>
    </source>
</evidence>
<reference evidence="9" key="2">
    <citation type="journal article" date="2021" name="Genome Biol. Evol.">
        <title>Developing a high-quality reference genome for a parasitic bivalve with doubly uniparental inheritance (Bivalvia: Unionida).</title>
        <authorList>
            <person name="Smith C.H."/>
        </authorList>
    </citation>
    <scope>NUCLEOTIDE SEQUENCE</scope>
    <source>
        <strain evidence="9">CHS0354</strain>
        <tissue evidence="9">Mantle</tissue>
    </source>
</reference>
<organism evidence="9 10">
    <name type="scientific">Potamilus streckersoni</name>
    <dbReference type="NCBI Taxonomy" id="2493646"/>
    <lineage>
        <taxon>Eukaryota</taxon>
        <taxon>Metazoa</taxon>
        <taxon>Spiralia</taxon>
        <taxon>Lophotrochozoa</taxon>
        <taxon>Mollusca</taxon>
        <taxon>Bivalvia</taxon>
        <taxon>Autobranchia</taxon>
        <taxon>Heteroconchia</taxon>
        <taxon>Palaeoheterodonta</taxon>
        <taxon>Unionida</taxon>
        <taxon>Unionoidea</taxon>
        <taxon>Unionidae</taxon>
        <taxon>Ambleminae</taxon>
        <taxon>Lampsilini</taxon>
        <taxon>Potamilus</taxon>
    </lineage>
</organism>
<keyword evidence="6 8" id="KW-0472">Membrane</keyword>
<sequence>MKRKQILHVPILTGNMTSKVVDIETGQPADSRSDRSDEEENRKDLLYSVDEVPPWYLCIILGFQHYLTAFGSTLTVPLVLYKHLCIDKDTVGLSELISTIFFVSGICTLLQTTLGCRLPIIQGGTFAFLTPTIAILSLPEWTCPFVEVEKGRNVTNLPEPGSEVHREMWQARLREIQGAIMVSSLFQVFIGFSGLIGIMLRFIGPLAITPTITLVGISLFQPAAEKAAKQWWIAVMTMFLIALFSQYLRKVNVPLCTVVKGCGFKRVDVPIFNLFPILMAMITAWVICAILTVAGAFPADSKAWGYDARTDTKVDVLFKSDWFRFPYPGQWGLPTVSVAGVFGMLAGVLSSMVESIGDYYACARLAGAPPPPVHAVNRGIGIEGIACVLAGAWGSGNGTTSYSENIGAIGITKVGSRRVVQTGALIMIILGCLGKFGALFVTIPEPVVGGMFMIMFGMITAVGLSNLQYIDLNSSRNIFILGTSLFFGLSFPQWMEAHDVVNTGSKIVDQIITVLLSTNMFVGGMIGFVLDNTIPGTDKERGIHSWRKLGESVSSDAKADMQVYDLPLIQKYLDSWTITRYLPFCPGFSWQKRKPTKENTSNGIEVNSIFDNTDNHHKVDSIVDNTDNHHNVDSKVEINDNPHNSTDDTSFYTITEKAADTNL</sequence>
<feature type="transmembrane region" description="Helical" evidence="8">
    <location>
        <begin position="507"/>
        <end position="530"/>
    </location>
</feature>
<feature type="transmembrane region" description="Helical" evidence="8">
    <location>
        <begin position="231"/>
        <end position="248"/>
    </location>
</feature>
<gene>
    <name evidence="9" type="ORF">CHS0354_014481</name>
</gene>
<evidence type="ECO:0000256" key="7">
    <source>
        <dbReference type="SAM" id="MobiDB-lite"/>
    </source>
</evidence>
<feature type="transmembrane region" description="Helical" evidence="8">
    <location>
        <begin position="423"/>
        <end position="441"/>
    </location>
</feature>
<evidence type="ECO:0000256" key="5">
    <source>
        <dbReference type="ARBA" id="ARBA00022989"/>
    </source>
</evidence>
<accession>A0AAE0SAD4</accession>
<proteinExistence type="inferred from homology"/>
<evidence type="ECO:0000256" key="2">
    <source>
        <dbReference type="ARBA" id="ARBA00008821"/>
    </source>
</evidence>
<dbReference type="PROSITE" id="PS01116">
    <property type="entry name" value="XANTH_URACIL_PERMASE"/>
    <property type="match status" value="1"/>
</dbReference>
<protein>
    <recommendedName>
        <fullName evidence="11">Solute carrier family 23 member 1-like</fullName>
    </recommendedName>
</protein>
<dbReference type="EMBL" id="JAEAOA010000895">
    <property type="protein sequence ID" value="KAK3587963.1"/>
    <property type="molecule type" value="Genomic_DNA"/>
</dbReference>
<dbReference type="Pfam" id="PF00860">
    <property type="entry name" value="Xan_ur_permease"/>
    <property type="match status" value="1"/>
</dbReference>
<comment type="similarity">
    <text evidence="2">Belongs to the nucleobase:cation symporter-2 (NCS2) (TC 2.A.40) family.</text>
</comment>
<evidence type="ECO:0000256" key="3">
    <source>
        <dbReference type="ARBA" id="ARBA00022448"/>
    </source>
</evidence>
<keyword evidence="10" id="KW-1185">Reference proteome</keyword>
<dbReference type="GO" id="GO:0022857">
    <property type="term" value="F:transmembrane transporter activity"/>
    <property type="evidence" value="ECO:0007669"/>
    <property type="project" value="InterPro"/>
</dbReference>
<feature type="transmembrane region" description="Helical" evidence="8">
    <location>
        <begin position="478"/>
        <end position="495"/>
    </location>
</feature>
<dbReference type="PANTHER" id="PTHR11119">
    <property type="entry name" value="XANTHINE-URACIL / VITAMIN C PERMEASE FAMILY MEMBER"/>
    <property type="match status" value="1"/>
</dbReference>
<reference evidence="9" key="1">
    <citation type="journal article" date="2021" name="Genome Biol. Evol.">
        <title>A High-Quality Reference Genome for a Parasitic Bivalve with Doubly Uniparental Inheritance (Bivalvia: Unionida).</title>
        <authorList>
            <person name="Smith C.H."/>
        </authorList>
    </citation>
    <scope>NUCLEOTIDE SEQUENCE</scope>
    <source>
        <strain evidence="9">CHS0354</strain>
    </source>
</reference>